<name>A0A0F9PK35_9ZZZZ</name>
<organism evidence="1">
    <name type="scientific">marine sediment metagenome</name>
    <dbReference type="NCBI Taxonomy" id="412755"/>
    <lineage>
        <taxon>unclassified sequences</taxon>
        <taxon>metagenomes</taxon>
        <taxon>ecological metagenomes</taxon>
    </lineage>
</organism>
<gene>
    <name evidence="1" type="ORF">LCGC14_0890770</name>
</gene>
<proteinExistence type="predicted"/>
<comment type="caution">
    <text evidence="1">The sequence shown here is derived from an EMBL/GenBank/DDBJ whole genome shotgun (WGS) entry which is preliminary data.</text>
</comment>
<sequence>MCDIYYLDQFREAVMEKNAEAAGVAAEAEELMLEAKSSLKRLDEHTVKLMLDLAFNKIAYIPDNMSRVRLIRYAVEQCRQAKNELPDA</sequence>
<reference evidence="1" key="1">
    <citation type="journal article" date="2015" name="Nature">
        <title>Complex archaea that bridge the gap between prokaryotes and eukaryotes.</title>
        <authorList>
            <person name="Spang A."/>
            <person name="Saw J.H."/>
            <person name="Jorgensen S.L."/>
            <person name="Zaremba-Niedzwiedzka K."/>
            <person name="Martijn J."/>
            <person name="Lind A.E."/>
            <person name="van Eijk R."/>
            <person name="Schleper C."/>
            <person name="Guy L."/>
            <person name="Ettema T.J."/>
        </authorList>
    </citation>
    <scope>NUCLEOTIDE SEQUENCE</scope>
</reference>
<accession>A0A0F9PK35</accession>
<dbReference type="AlphaFoldDB" id="A0A0F9PK35"/>
<evidence type="ECO:0000313" key="1">
    <source>
        <dbReference type="EMBL" id="KKN24837.1"/>
    </source>
</evidence>
<dbReference type="EMBL" id="LAZR01002851">
    <property type="protein sequence ID" value="KKN24837.1"/>
    <property type="molecule type" value="Genomic_DNA"/>
</dbReference>
<protein>
    <submittedName>
        <fullName evidence="1">Uncharacterized protein</fullName>
    </submittedName>
</protein>